<dbReference type="EMBL" id="AP012489">
    <property type="protein sequence ID" value="BAN89939.1"/>
    <property type="molecule type" value="Genomic_DNA"/>
</dbReference>
<evidence type="ECO:0000313" key="2">
    <source>
        <dbReference type="EMBL" id="BAN89939.1"/>
    </source>
</evidence>
<sequence length="424" mass="43066">MRPEVLALLALILPALLLPAASRAEAGGFTLDLVQAVDLPEGYVLVDADLLDGSVAALLYTGEEFRLALLTGGLIEWSKPLQPPPGVESYEPIGVDAAGGYIYLYSRGRQGLSEVLAITVYTRDGGVGDERTVNLGEGFRAYSASLQGSTLTVLGSLYTGLDTGWDAAVLRVDMIAGKTVSETVVEEPGDQRGVDAAAAPGAGVCLVALETGDSGGGVLACQTPQGGWDKTPLQGSLPAGAEAWDGCIAWWSGGSGWSSVQPPPSAEPQPLPGLDRVYGVAVAEHPEAGEVAVAGGSLDGRPALAIYTGCPASGGDWWAYSLMSDAGAVAGVWARGGEAAVLIVSGSQQALAVYKIEVKPPGETGGQTATATGETQTLETATTARAVDSLLETLSDKRLTAALAALAITLGLAAAYATARRTGG</sequence>
<dbReference type="eggNOG" id="arCOG02559">
    <property type="taxonomic scope" value="Archaea"/>
</dbReference>
<protein>
    <submittedName>
        <fullName evidence="2">Uncharacterized protein</fullName>
    </submittedName>
</protein>
<proteinExistence type="predicted"/>
<dbReference type="RefSeq" id="WP_022541215.1">
    <property type="nucleotide sequence ID" value="NC_022521.1"/>
</dbReference>
<evidence type="ECO:0000313" key="3">
    <source>
        <dbReference type="Proteomes" id="UP000016887"/>
    </source>
</evidence>
<dbReference type="AlphaFoldDB" id="U3TF22"/>
<dbReference type="Proteomes" id="UP000016887">
    <property type="component" value="Chromosome"/>
</dbReference>
<name>U3TF22_9CREN</name>
<keyword evidence="1" id="KW-0472">Membrane</keyword>
<keyword evidence="1" id="KW-0812">Transmembrane</keyword>
<organism evidence="2 3">
    <name type="scientific">Aeropyrum camini SY1 = JCM 12091</name>
    <dbReference type="NCBI Taxonomy" id="1198449"/>
    <lineage>
        <taxon>Archaea</taxon>
        <taxon>Thermoproteota</taxon>
        <taxon>Thermoprotei</taxon>
        <taxon>Desulfurococcales</taxon>
        <taxon>Desulfurococcaceae</taxon>
        <taxon>Aeropyrum</taxon>
    </lineage>
</organism>
<dbReference type="STRING" id="1198449.ACAM_0470"/>
<accession>U3TF22</accession>
<feature type="transmembrane region" description="Helical" evidence="1">
    <location>
        <begin position="399"/>
        <end position="419"/>
    </location>
</feature>
<keyword evidence="1" id="KW-1133">Transmembrane helix</keyword>
<gene>
    <name evidence="2" type="ORF">ACAM_0470</name>
</gene>
<dbReference type="KEGG" id="acj:ACAM_0470"/>
<dbReference type="GeneID" id="17109941"/>
<evidence type="ECO:0000256" key="1">
    <source>
        <dbReference type="SAM" id="Phobius"/>
    </source>
</evidence>
<reference evidence="2 3" key="1">
    <citation type="journal article" date="2013" name="Appl. Environ. Microbiol.">
        <title>Variation of the Virus-Related Elements within Syntenic Genomes of the Hyperthermophilic Archaeon Aeropyrum.</title>
        <authorList>
            <person name="Daifuku T."/>
            <person name="Yoshida T."/>
            <person name="Kitamura T."/>
            <person name="Kawaichi S."/>
            <person name="Inoue T."/>
            <person name="Nomura K."/>
            <person name="Yoshida Y."/>
            <person name="Kuno S."/>
            <person name="Sako Y."/>
        </authorList>
    </citation>
    <scope>NUCLEOTIDE SEQUENCE [LARGE SCALE GENOMIC DNA]</scope>
    <source>
        <strain evidence="2 3">SY1</strain>
    </source>
</reference>
<keyword evidence="3" id="KW-1185">Reference proteome</keyword>